<organism evidence="3 4">
    <name type="scientific">Armillaria ostoyae</name>
    <name type="common">Armillaria root rot fungus</name>
    <dbReference type="NCBI Taxonomy" id="47428"/>
    <lineage>
        <taxon>Eukaryota</taxon>
        <taxon>Fungi</taxon>
        <taxon>Dikarya</taxon>
        <taxon>Basidiomycota</taxon>
        <taxon>Agaricomycotina</taxon>
        <taxon>Agaricomycetes</taxon>
        <taxon>Agaricomycetidae</taxon>
        <taxon>Agaricales</taxon>
        <taxon>Marasmiineae</taxon>
        <taxon>Physalacriaceae</taxon>
        <taxon>Armillaria</taxon>
    </lineage>
</organism>
<dbReference type="SUPFAM" id="SSF51197">
    <property type="entry name" value="Clavaminate synthase-like"/>
    <property type="match status" value="1"/>
</dbReference>
<proteinExistence type="predicted"/>
<evidence type="ECO:0000256" key="1">
    <source>
        <dbReference type="ARBA" id="ARBA00023002"/>
    </source>
</evidence>
<dbReference type="Proteomes" id="UP000219338">
    <property type="component" value="Unassembled WGS sequence"/>
</dbReference>
<dbReference type="InterPro" id="IPR050411">
    <property type="entry name" value="AlphaKG_dependent_hydroxylases"/>
</dbReference>
<accession>A0A284R9J7</accession>
<feature type="domain" description="TauD/TfdA-like" evidence="2">
    <location>
        <begin position="54"/>
        <end position="355"/>
    </location>
</feature>
<dbReference type="Gene3D" id="3.60.130.10">
    <property type="entry name" value="Clavaminate synthase-like"/>
    <property type="match status" value="1"/>
</dbReference>
<dbReference type="GO" id="GO:0016491">
    <property type="term" value="F:oxidoreductase activity"/>
    <property type="evidence" value="ECO:0007669"/>
    <property type="project" value="UniProtKB-KW"/>
</dbReference>
<dbReference type="EMBL" id="FUEG01000006">
    <property type="protein sequence ID" value="SJL05411.1"/>
    <property type="molecule type" value="Genomic_DNA"/>
</dbReference>
<dbReference type="OrthoDB" id="408743at2759"/>
<dbReference type="PANTHER" id="PTHR10696">
    <property type="entry name" value="GAMMA-BUTYROBETAINE HYDROXYLASE-RELATED"/>
    <property type="match status" value="1"/>
</dbReference>
<sequence length="366" mass="41493">MSTPEVPLFVPLELPNARYFHGKAFPIAFHRPEGSSQLSVEEGVEYIRKFSASGELTRLLQDHGAVVFRGFGHASAETFSKLVIAAEEARGNKPFEQIGLAGKRLTKAPEVFSANEGPRTRRFYQHNEYARYTHFPGFIHFYATVTADEGGESPIANSLEIYERVKEELPEFVEELAKRGLTMRQVYPPAGHNRGNGNYFDWTQEYCFGQKILPEDDEPTRRRKAEEQARRLTPHFKWLDDGSLEVIQDVPAFRRINPGGIPTWFNGLAGQRGSAIDQKATEPPFVGTDGLHYLRPGYGDGTPIPEKWLNRVVEITRELEYVHTWEAGDLIFVHNHRTTHGRAPWVGERVVLVSMWDALPGALSEY</sequence>
<dbReference type="InterPro" id="IPR042098">
    <property type="entry name" value="TauD-like_sf"/>
</dbReference>
<reference evidence="4" key="1">
    <citation type="journal article" date="2017" name="Nat. Ecol. Evol.">
        <title>Genome expansion and lineage-specific genetic innovations in the forest pathogenic fungi Armillaria.</title>
        <authorList>
            <person name="Sipos G."/>
            <person name="Prasanna A.N."/>
            <person name="Walter M.C."/>
            <person name="O'Connor E."/>
            <person name="Balint B."/>
            <person name="Krizsan K."/>
            <person name="Kiss B."/>
            <person name="Hess J."/>
            <person name="Varga T."/>
            <person name="Slot J."/>
            <person name="Riley R."/>
            <person name="Boka B."/>
            <person name="Rigling D."/>
            <person name="Barry K."/>
            <person name="Lee J."/>
            <person name="Mihaltcheva S."/>
            <person name="LaButti K."/>
            <person name="Lipzen A."/>
            <person name="Waldron R."/>
            <person name="Moloney N.M."/>
            <person name="Sperisen C."/>
            <person name="Kredics L."/>
            <person name="Vagvoelgyi C."/>
            <person name="Patrignani A."/>
            <person name="Fitzpatrick D."/>
            <person name="Nagy I."/>
            <person name="Doyle S."/>
            <person name="Anderson J.B."/>
            <person name="Grigoriev I.V."/>
            <person name="Gueldener U."/>
            <person name="Muensterkoetter M."/>
            <person name="Nagy L.G."/>
        </authorList>
    </citation>
    <scope>NUCLEOTIDE SEQUENCE [LARGE SCALE GENOMIC DNA]</scope>
    <source>
        <strain evidence="4">C18/9</strain>
    </source>
</reference>
<dbReference type="Pfam" id="PF02668">
    <property type="entry name" value="TauD"/>
    <property type="match status" value="1"/>
</dbReference>
<dbReference type="InterPro" id="IPR003819">
    <property type="entry name" value="TauD/TfdA-like"/>
</dbReference>
<dbReference type="STRING" id="47428.A0A284R9J7"/>
<keyword evidence="1" id="KW-0560">Oxidoreductase</keyword>
<evidence type="ECO:0000259" key="2">
    <source>
        <dbReference type="Pfam" id="PF02668"/>
    </source>
</evidence>
<name>A0A284R9J7_ARMOS</name>
<dbReference type="AlphaFoldDB" id="A0A284R9J7"/>
<evidence type="ECO:0000313" key="4">
    <source>
        <dbReference type="Proteomes" id="UP000219338"/>
    </source>
</evidence>
<gene>
    <name evidence="3" type="ORF">ARMOST_08778</name>
</gene>
<dbReference type="OMA" id="MRGRGWQ"/>
<dbReference type="PANTHER" id="PTHR10696:SF21">
    <property type="entry name" value="TAUD_TFDA-LIKE DOMAIN-CONTAINING PROTEIN"/>
    <property type="match status" value="1"/>
</dbReference>
<keyword evidence="4" id="KW-1185">Reference proteome</keyword>
<protein>
    <recommendedName>
        <fullName evidence="2">TauD/TfdA-like domain-containing protein</fullName>
    </recommendedName>
</protein>
<evidence type="ECO:0000313" key="3">
    <source>
        <dbReference type="EMBL" id="SJL05411.1"/>
    </source>
</evidence>